<evidence type="ECO:0000313" key="1">
    <source>
        <dbReference type="EMBL" id="KKP69084.1"/>
    </source>
</evidence>
<comment type="caution">
    <text evidence="1">The sequence shown here is derived from an EMBL/GenBank/DDBJ whole genome shotgun (WGS) entry which is preliminary data.</text>
</comment>
<dbReference type="STRING" id="1618350.UR67_C0009G0011"/>
<dbReference type="AlphaFoldDB" id="A0A0G0BI12"/>
<dbReference type="Pfam" id="PF09536">
    <property type="entry name" value="DUF2378"/>
    <property type="match status" value="1"/>
</dbReference>
<reference evidence="1 2" key="1">
    <citation type="journal article" date="2015" name="Nature">
        <title>rRNA introns, odd ribosomes, and small enigmatic genomes across a large radiation of phyla.</title>
        <authorList>
            <person name="Brown C.T."/>
            <person name="Hug L.A."/>
            <person name="Thomas B.C."/>
            <person name="Sharon I."/>
            <person name="Castelle C.J."/>
            <person name="Singh A."/>
            <person name="Wilkins M.J."/>
            <person name="Williams K.H."/>
            <person name="Banfield J.F."/>
        </authorList>
    </citation>
    <scope>NUCLEOTIDE SEQUENCE [LARGE SCALE GENOMIC DNA]</scope>
</reference>
<organism evidence="1 2">
    <name type="scientific">candidate division CPR3 bacterium GW2011_GWF2_35_18</name>
    <dbReference type="NCBI Taxonomy" id="1618350"/>
    <lineage>
        <taxon>Bacteria</taxon>
        <taxon>Bacteria division CPR3</taxon>
    </lineage>
</organism>
<name>A0A0G0BI12_UNCC3</name>
<sequence length="180" mass="20396">MQRTTTGFSILNLIKLVEKEKGPEGKHLLEIKNGSLQYYSFRKYPLEEKMKLQKYVCEIMFGDSSEESFFRLGKKMFGTYINSIAGKTIMALLATDVKKAVMGIPKAVSIIQKEEGFDFQVQDLGGNHVKAIVKNSPLSVGYLGGIFASGVEYFKCKANIKWNIISEENYEYDVTWEECS</sequence>
<evidence type="ECO:0000313" key="2">
    <source>
        <dbReference type="Proteomes" id="UP000034581"/>
    </source>
</evidence>
<gene>
    <name evidence="1" type="ORF">UR67_C0009G0011</name>
</gene>
<dbReference type="NCBIfam" id="TIGR02265">
    <property type="entry name" value="Mxa_TIGR02265"/>
    <property type="match status" value="1"/>
</dbReference>
<accession>A0A0G0BI12</accession>
<dbReference type="EMBL" id="LBQB01000009">
    <property type="protein sequence ID" value="KKP69084.1"/>
    <property type="molecule type" value="Genomic_DNA"/>
</dbReference>
<protein>
    <recommendedName>
        <fullName evidence="3">4-vinyl reductase 4VR domain-containing protein</fullName>
    </recommendedName>
</protein>
<evidence type="ECO:0008006" key="3">
    <source>
        <dbReference type="Google" id="ProtNLM"/>
    </source>
</evidence>
<dbReference type="Proteomes" id="UP000034581">
    <property type="component" value="Unassembled WGS sequence"/>
</dbReference>
<dbReference type="InterPro" id="IPR011751">
    <property type="entry name" value="Mxa_paralog_2265"/>
</dbReference>
<proteinExistence type="predicted"/>